<sequence length="96" mass="10057">MSLRPTVESDGFDGRGVPPGMRLPPLTIVGRDRSGGCVDRPDLTEDAWADGRGQIVVSADGPPFAIGDRLSFPGLPGRPTLTVVGRARSVSRTTDA</sequence>
<dbReference type="EMBL" id="JACJIA010000018">
    <property type="protein sequence ID" value="MBA8956904.1"/>
    <property type="molecule type" value="Genomic_DNA"/>
</dbReference>
<feature type="region of interest" description="Disordered" evidence="1">
    <location>
        <begin position="1"/>
        <end position="35"/>
    </location>
</feature>
<evidence type="ECO:0000313" key="3">
    <source>
        <dbReference type="Proteomes" id="UP000572680"/>
    </source>
</evidence>
<name>A0A7W3LZ66_ACTNM</name>
<organism evidence="2 3">
    <name type="scientific">Actinomadura namibiensis</name>
    <dbReference type="NCBI Taxonomy" id="182080"/>
    <lineage>
        <taxon>Bacteria</taxon>
        <taxon>Bacillati</taxon>
        <taxon>Actinomycetota</taxon>
        <taxon>Actinomycetes</taxon>
        <taxon>Streptosporangiales</taxon>
        <taxon>Thermomonosporaceae</taxon>
        <taxon>Actinomadura</taxon>
    </lineage>
</organism>
<keyword evidence="3" id="KW-1185">Reference proteome</keyword>
<dbReference type="Proteomes" id="UP000572680">
    <property type="component" value="Unassembled WGS sequence"/>
</dbReference>
<gene>
    <name evidence="2" type="ORF">HNR61_008594</name>
</gene>
<reference evidence="2 3" key="1">
    <citation type="submission" date="2020-08" db="EMBL/GenBank/DDBJ databases">
        <title>Genomic Encyclopedia of Type Strains, Phase IV (KMG-IV): sequencing the most valuable type-strain genomes for metagenomic binning, comparative biology and taxonomic classification.</title>
        <authorList>
            <person name="Goeker M."/>
        </authorList>
    </citation>
    <scope>NUCLEOTIDE SEQUENCE [LARGE SCALE GENOMIC DNA]</scope>
    <source>
        <strain evidence="2 3">DSM 44197</strain>
    </source>
</reference>
<dbReference type="RefSeq" id="WP_220510449.1">
    <property type="nucleotide sequence ID" value="NZ_BAAALP010000073.1"/>
</dbReference>
<evidence type="ECO:0000313" key="2">
    <source>
        <dbReference type="EMBL" id="MBA8956904.1"/>
    </source>
</evidence>
<accession>A0A7W3LZ66</accession>
<proteinExistence type="predicted"/>
<evidence type="ECO:0000256" key="1">
    <source>
        <dbReference type="SAM" id="MobiDB-lite"/>
    </source>
</evidence>
<dbReference type="AlphaFoldDB" id="A0A7W3LZ66"/>
<comment type="caution">
    <text evidence="2">The sequence shown here is derived from an EMBL/GenBank/DDBJ whole genome shotgun (WGS) entry which is preliminary data.</text>
</comment>
<protein>
    <submittedName>
        <fullName evidence="2">Uncharacterized protein</fullName>
    </submittedName>
</protein>